<dbReference type="HOGENOM" id="CLU_031404_2_1_10"/>
<dbReference type="CDD" id="cd01301">
    <property type="entry name" value="rDP_like"/>
    <property type="match status" value="1"/>
</dbReference>
<keyword evidence="3" id="KW-1185">Reference proteome</keyword>
<dbReference type="Gene3D" id="3.20.20.140">
    <property type="entry name" value="Metal-dependent hydrolases"/>
    <property type="match status" value="1"/>
</dbReference>
<dbReference type="Proteomes" id="UP000033109">
    <property type="component" value="Chromosome"/>
</dbReference>
<gene>
    <name evidence="2" type="ORF">PKOR_18430</name>
</gene>
<dbReference type="STRING" id="400092.PKOR_18430"/>
<dbReference type="InterPro" id="IPR008257">
    <property type="entry name" value="Pept_M19"/>
</dbReference>
<dbReference type="KEGG" id="pko:PKOR_18430"/>
<proteinExistence type="predicted"/>
<evidence type="ECO:0000313" key="2">
    <source>
        <dbReference type="EMBL" id="AKD04712.1"/>
    </source>
</evidence>
<reference evidence="2 3" key="1">
    <citation type="journal article" date="2015" name="Sci. Rep.">
        <title>Unraveling adaptation of Pontibacter korlensis to radiation and infertility in desert through complete genome and comparative transcriptomic analysis.</title>
        <authorList>
            <person name="Dai J."/>
            <person name="Dai W."/>
            <person name="Qiu C."/>
            <person name="Yang Z."/>
            <person name="Zhang Y."/>
            <person name="Zhou M."/>
            <person name="Zhang L."/>
            <person name="Fang C."/>
            <person name="Gao Q."/>
            <person name="Yang Q."/>
            <person name="Li X."/>
            <person name="Wang Z."/>
            <person name="Wang Z."/>
            <person name="Jia Z."/>
            <person name="Chen X."/>
        </authorList>
    </citation>
    <scope>NUCLEOTIDE SEQUENCE [LARGE SCALE GENOMIC DNA]</scope>
    <source>
        <strain evidence="2 3">X14-1T</strain>
    </source>
</reference>
<dbReference type="PROSITE" id="PS51365">
    <property type="entry name" value="RENAL_DIPEPTIDASE_2"/>
    <property type="match status" value="1"/>
</dbReference>
<accession>A0A0E3UY04</accession>
<dbReference type="SUPFAM" id="SSF51556">
    <property type="entry name" value="Metallo-dependent hydrolases"/>
    <property type="match status" value="1"/>
</dbReference>
<dbReference type="Pfam" id="PF01244">
    <property type="entry name" value="Peptidase_M19"/>
    <property type="match status" value="1"/>
</dbReference>
<dbReference type="InterPro" id="IPR032466">
    <property type="entry name" value="Metal_Hydrolase"/>
</dbReference>
<dbReference type="AlphaFoldDB" id="A0A0E3UY04"/>
<name>A0A0E3UY04_9BACT</name>
<dbReference type="PANTHER" id="PTHR10443:SF12">
    <property type="entry name" value="DIPEPTIDASE"/>
    <property type="match status" value="1"/>
</dbReference>
<evidence type="ECO:0000313" key="3">
    <source>
        <dbReference type="Proteomes" id="UP000033109"/>
    </source>
</evidence>
<keyword evidence="1" id="KW-0732">Signal</keyword>
<protein>
    <submittedName>
        <fullName evidence="2">Dipeptidase</fullName>
    </submittedName>
</protein>
<dbReference type="GO" id="GO:0070573">
    <property type="term" value="F:metallodipeptidase activity"/>
    <property type="evidence" value="ECO:0007669"/>
    <property type="project" value="InterPro"/>
</dbReference>
<dbReference type="GO" id="GO:0006508">
    <property type="term" value="P:proteolysis"/>
    <property type="evidence" value="ECO:0007669"/>
    <property type="project" value="InterPro"/>
</dbReference>
<feature type="signal peptide" evidence="1">
    <location>
        <begin position="1"/>
        <end position="25"/>
    </location>
</feature>
<evidence type="ECO:0000256" key="1">
    <source>
        <dbReference type="SAM" id="SignalP"/>
    </source>
</evidence>
<sequence length="393" mass="43889">MKKRQLLLSLSAALSLGLYTHTLSAQDYKKLHQEAILIDTHNDVLISVMEGLDISKDLRGKTHSDLVRFKEGGVDAQFFSVWSDETGTFKYANQQIDSLEAIVKRHPDKLMMAYNAQDIRRAAQQGKMAALIGVEGGHMIESDIKKLEQLHQRGARYLTLTWNNSTPWATSAMDESSGKLKDSQKGLTELGRQIVRRMNKLGMMVDVSHVGEKTFWDVIETTKKPVLVSHSCVHDINPVFRNLTDEQIKAVAKNGGVIHLNFFSGFLDPQFVARINAFQDAHKSETDSLKAKGWKNDAIMDYLAESYPEDVQHLRPPLSLLLAHLDHIVKLVGVDHVGLGSDFDGITSSPQQLDGVQDFPVITKELLARGYSEADIKKILGENFLRVFKANAG</sequence>
<dbReference type="PATRIC" id="fig|400092.3.peg.4036"/>
<feature type="chain" id="PRO_5002413726" evidence="1">
    <location>
        <begin position="26"/>
        <end position="393"/>
    </location>
</feature>
<dbReference type="PANTHER" id="PTHR10443">
    <property type="entry name" value="MICROSOMAL DIPEPTIDASE"/>
    <property type="match status" value="1"/>
</dbReference>
<dbReference type="RefSeq" id="WP_046312607.1">
    <property type="nucleotide sequence ID" value="NZ_CBCSCY010000008.1"/>
</dbReference>
<dbReference type="EMBL" id="CP009621">
    <property type="protein sequence ID" value="AKD04712.1"/>
    <property type="molecule type" value="Genomic_DNA"/>
</dbReference>
<dbReference type="OrthoDB" id="9804920at2"/>
<organism evidence="2 3">
    <name type="scientific">Pontibacter korlensis</name>
    <dbReference type="NCBI Taxonomy" id="400092"/>
    <lineage>
        <taxon>Bacteria</taxon>
        <taxon>Pseudomonadati</taxon>
        <taxon>Bacteroidota</taxon>
        <taxon>Cytophagia</taxon>
        <taxon>Cytophagales</taxon>
        <taxon>Hymenobacteraceae</taxon>
        <taxon>Pontibacter</taxon>
    </lineage>
</organism>